<evidence type="ECO:0000256" key="10">
    <source>
        <dbReference type="PIRSR" id="PIRSR000102-3"/>
    </source>
</evidence>
<dbReference type="GO" id="GO:0019752">
    <property type="term" value="P:carboxylic acid metabolic process"/>
    <property type="evidence" value="ECO:0007669"/>
    <property type="project" value="InterPro"/>
</dbReference>
<comment type="similarity">
    <text evidence="1">Belongs to the LDH/MDH superfamily. MDH type 1 family.</text>
</comment>
<dbReference type="InterPro" id="IPR001236">
    <property type="entry name" value="Lactate/malate_DH_N"/>
</dbReference>
<feature type="binding site" evidence="10">
    <location>
        <position position="235"/>
    </location>
    <ligand>
        <name>NAD(+)</name>
        <dbReference type="ChEBI" id="CHEBI:57540"/>
    </ligand>
</feature>
<comment type="catalytic activity">
    <reaction evidence="7">
        <text>(S)-malate + NAD(+) = oxaloacetate + NADH + H(+)</text>
        <dbReference type="Rhea" id="RHEA:21432"/>
        <dbReference type="ChEBI" id="CHEBI:15378"/>
        <dbReference type="ChEBI" id="CHEBI:15589"/>
        <dbReference type="ChEBI" id="CHEBI:16452"/>
        <dbReference type="ChEBI" id="CHEBI:57540"/>
        <dbReference type="ChEBI" id="CHEBI:57945"/>
        <dbReference type="EC" id="1.1.1.37"/>
    </reaction>
</comment>
<dbReference type="GO" id="GO:0005829">
    <property type="term" value="C:cytosol"/>
    <property type="evidence" value="ECO:0007669"/>
    <property type="project" value="TreeGrafter"/>
</dbReference>
<keyword evidence="5 11" id="KW-0560">Oxidoreductase</keyword>
<feature type="domain" description="Lactate/malate dehydrogenase C-terminal" evidence="13">
    <location>
        <begin position="179"/>
        <end position="336"/>
    </location>
</feature>
<keyword evidence="15" id="KW-1185">Reference proteome</keyword>
<dbReference type="Gene3D" id="3.40.50.720">
    <property type="entry name" value="NAD(P)-binding Rossmann-like Domain"/>
    <property type="match status" value="1"/>
</dbReference>
<keyword evidence="4" id="KW-0816">Tricarboxylic acid cycle</keyword>
<evidence type="ECO:0000256" key="7">
    <source>
        <dbReference type="ARBA" id="ARBA00048313"/>
    </source>
</evidence>
<evidence type="ECO:0000256" key="6">
    <source>
        <dbReference type="ARBA" id="ARBA00023027"/>
    </source>
</evidence>
<proteinExistence type="inferred from homology"/>
<feature type="binding site" evidence="9">
    <location>
        <position position="94"/>
    </location>
    <ligand>
        <name>substrate</name>
    </ligand>
</feature>
<feature type="binding site" evidence="10">
    <location>
        <position position="47"/>
    </location>
    <ligand>
        <name>NAD(+)</name>
        <dbReference type="ChEBI" id="CHEBI:57540"/>
    </ligand>
</feature>
<evidence type="ECO:0000256" key="2">
    <source>
        <dbReference type="ARBA" id="ARBA00011738"/>
    </source>
</evidence>
<evidence type="ECO:0000259" key="12">
    <source>
        <dbReference type="Pfam" id="PF00056"/>
    </source>
</evidence>
<evidence type="ECO:0000256" key="4">
    <source>
        <dbReference type="ARBA" id="ARBA00022532"/>
    </source>
</evidence>
<evidence type="ECO:0000256" key="9">
    <source>
        <dbReference type="PIRSR" id="PIRSR000102-2"/>
    </source>
</evidence>
<dbReference type="InterPro" id="IPR001557">
    <property type="entry name" value="L-lactate/malate_DH"/>
</dbReference>
<dbReference type="SUPFAM" id="SSF51735">
    <property type="entry name" value="NAD(P)-binding Rossmann-fold domains"/>
    <property type="match status" value="1"/>
</dbReference>
<dbReference type="AlphaFoldDB" id="A0A376BAM2"/>
<dbReference type="PIRSF" id="PIRSF000102">
    <property type="entry name" value="Lac_mal_DH"/>
    <property type="match status" value="1"/>
</dbReference>
<feature type="binding site" evidence="9">
    <location>
        <position position="171"/>
    </location>
    <ligand>
        <name>substrate</name>
    </ligand>
</feature>
<accession>A0A376BAM2</accession>
<dbReference type="PANTHER" id="PTHR11540:SF16">
    <property type="entry name" value="MALATE DEHYDROGENASE, MITOCHONDRIAL"/>
    <property type="match status" value="1"/>
</dbReference>
<dbReference type="EC" id="1.1.1.37" evidence="3"/>
<dbReference type="VEuPathDB" id="FungiDB:SCODWIG_03496"/>
<evidence type="ECO:0000313" key="14">
    <source>
        <dbReference type="EMBL" id="SSD61735.1"/>
    </source>
</evidence>
<dbReference type="Pfam" id="PF02866">
    <property type="entry name" value="Ldh_1_C"/>
    <property type="match status" value="1"/>
</dbReference>
<evidence type="ECO:0000256" key="3">
    <source>
        <dbReference type="ARBA" id="ARBA00012995"/>
    </source>
</evidence>
<evidence type="ECO:0000256" key="1">
    <source>
        <dbReference type="ARBA" id="ARBA00008824"/>
    </source>
</evidence>
<feature type="binding site" evidence="9">
    <location>
        <position position="136"/>
    </location>
    <ligand>
        <name>substrate</name>
    </ligand>
</feature>
<feature type="binding site" evidence="10">
    <location>
        <begin position="15"/>
        <end position="21"/>
    </location>
    <ligand>
        <name>NAD(+)</name>
        <dbReference type="ChEBI" id="CHEBI:57540"/>
    </ligand>
</feature>
<dbReference type="InterPro" id="IPR022383">
    <property type="entry name" value="Lactate/malate_DH_C"/>
</dbReference>
<dbReference type="Proteomes" id="UP000262825">
    <property type="component" value="Unassembled WGS sequence"/>
</dbReference>
<dbReference type="SUPFAM" id="SSF56327">
    <property type="entry name" value="LDH C-terminal domain-like"/>
    <property type="match status" value="1"/>
</dbReference>
<keyword evidence="6 10" id="KW-0520">NAD</keyword>
<organism evidence="14 15">
    <name type="scientific">Saccharomycodes ludwigii</name>
    <dbReference type="NCBI Taxonomy" id="36035"/>
    <lineage>
        <taxon>Eukaryota</taxon>
        <taxon>Fungi</taxon>
        <taxon>Dikarya</taxon>
        <taxon>Ascomycota</taxon>
        <taxon>Saccharomycotina</taxon>
        <taxon>Saccharomycetes</taxon>
        <taxon>Saccharomycodales</taxon>
        <taxon>Saccharomycodaceae</taxon>
        <taxon>Saccharomycodes</taxon>
    </lineage>
</organism>
<dbReference type="InterPro" id="IPR036291">
    <property type="entry name" value="NAD(P)-bd_dom_sf"/>
</dbReference>
<dbReference type="FunFam" id="3.90.110.10:FF:000009">
    <property type="entry name" value="Malate dehydrogenase"/>
    <property type="match status" value="1"/>
</dbReference>
<sequence length="345" mass="38614">MPHLNQSVFKISLIGAAGGIGQSLSLLLKSQLPKPEIYDKVELCLFDINKDVLNGVMVDLSHIDTLYITLKLSQDIHDCLHNSDIIIMLAGLPRRPGMTRDDLFHINGTIINDLALNIMKNNPSGSSLKNISIVSNPVNSLVPLMVETFKLYKREDLISKVYGVTILDQLRCNHFTGNMNQNIVIGGHSGDTIVPVIQDNELSDDEKLEIINKIRFGGDEVVKAKKGHGSATLSMAYAGFKIFKQFYSLFTSIETNEIGITLYHEIDSCAITGNVKPAILQNVRFFSIPMVIGKNGIPISFNFEIFKYLMNNEFYAKKLLPTCIEKIIENIETGIEKSKEFYREQ</sequence>
<dbReference type="InterPro" id="IPR010097">
    <property type="entry name" value="Malate_DH_type1"/>
</dbReference>
<evidence type="ECO:0000256" key="11">
    <source>
        <dbReference type="RuleBase" id="RU003369"/>
    </source>
</evidence>
<dbReference type="Gene3D" id="3.90.110.10">
    <property type="entry name" value="Lactate dehydrogenase/glycoside hydrolase, family 4, C-terminal"/>
    <property type="match status" value="1"/>
</dbReference>
<evidence type="ECO:0000256" key="5">
    <source>
        <dbReference type="ARBA" id="ARBA00023002"/>
    </source>
</evidence>
<evidence type="ECO:0000313" key="15">
    <source>
        <dbReference type="Proteomes" id="UP000262825"/>
    </source>
</evidence>
<feature type="binding site" evidence="9">
    <location>
        <position position="100"/>
    </location>
    <ligand>
        <name>substrate</name>
    </ligand>
</feature>
<protein>
    <recommendedName>
        <fullName evidence="3">malate dehydrogenase</fullName>
        <ecNumber evidence="3">1.1.1.37</ecNumber>
    </recommendedName>
</protein>
<evidence type="ECO:0000259" key="13">
    <source>
        <dbReference type="Pfam" id="PF02866"/>
    </source>
</evidence>
<dbReference type="InterPro" id="IPR015955">
    <property type="entry name" value="Lactate_DH/Glyco_Ohase_4_C"/>
</dbReference>
<dbReference type="GO" id="GO:0006099">
    <property type="term" value="P:tricarboxylic acid cycle"/>
    <property type="evidence" value="ECO:0007669"/>
    <property type="project" value="UniProtKB-KW"/>
</dbReference>
<feature type="binding site" evidence="10">
    <location>
        <position position="107"/>
    </location>
    <ligand>
        <name>NAD(+)</name>
        <dbReference type="ChEBI" id="CHEBI:57540"/>
    </ligand>
</feature>
<dbReference type="GO" id="GO:0030060">
    <property type="term" value="F:L-malate dehydrogenase (NAD+) activity"/>
    <property type="evidence" value="ECO:0007669"/>
    <property type="project" value="UniProtKB-EC"/>
</dbReference>
<dbReference type="EMBL" id="UFAJ01000863">
    <property type="protein sequence ID" value="SSD61735.1"/>
    <property type="molecule type" value="Genomic_DNA"/>
</dbReference>
<comment type="subunit">
    <text evidence="2">Homodimer.</text>
</comment>
<dbReference type="NCBIfam" id="TIGR01772">
    <property type="entry name" value="MDH_euk_gproteo"/>
    <property type="match status" value="1"/>
</dbReference>
<name>A0A376BAM2_9ASCO</name>
<feature type="binding site" evidence="10">
    <location>
        <begin position="134"/>
        <end position="136"/>
    </location>
    <ligand>
        <name>NAD(+)</name>
        <dbReference type="ChEBI" id="CHEBI:57540"/>
    </ligand>
</feature>
<dbReference type="PANTHER" id="PTHR11540">
    <property type="entry name" value="MALATE AND LACTATE DEHYDROGENASE"/>
    <property type="match status" value="1"/>
</dbReference>
<gene>
    <name evidence="14" type="ORF">SCODWIG_03496</name>
</gene>
<feature type="active site" description="Proton acceptor" evidence="8">
    <location>
        <position position="188"/>
    </location>
</feature>
<feature type="domain" description="Lactate/malate dehydrogenase N-terminal" evidence="12">
    <location>
        <begin position="10"/>
        <end position="147"/>
    </location>
</feature>
<dbReference type="Pfam" id="PF00056">
    <property type="entry name" value="Ldh_1_N"/>
    <property type="match status" value="1"/>
</dbReference>
<reference evidence="15" key="1">
    <citation type="submission" date="2018-06" db="EMBL/GenBank/DDBJ databases">
        <authorList>
            <person name="Guldener U."/>
        </authorList>
    </citation>
    <scope>NUCLEOTIDE SEQUENCE [LARGE SCALE GENOMIC DNA]</scope>
    <source>
        <strain evidence="15">UTAD17</strain>
    </source>
</reference>
<evidence type="ECO:0000256" key="8">
    <source>
        <dbReference type="PIRSR" id="PIRSR000102-1"/>
    </source>
</evidence>